<dbReference type="GO" id="GO:0010420">
    <property type="term" value="F:polyprenyldihydroxybenzoate methyltransferase activity"/>
    <property type="evidence" value="ECO:0007669"/>
    <property type="project" value="TreeGrafter"/>
</dbReference>
<keyword evidence="1" id="KW-0808">Transferase</keyword>
<dbReference type="InterPro" id="IPR029063">
    <property type="entry name" value="SAM-dependent_MTases_sf"/>
</dbReference>
<reference evidence="1 2" key="1">
    <citation type="submission" date="2020-08" db="EMBL/GenBank/DDBJ databases">
        <title>Sequencing the genomes of 1000 actinobacteria strains.</title>
        <authorList>
            <person name="Klenk H.-P."/>
        </authorList>
    </citation>
    <scope>NUCLEOTIDE SEQUENCE [LARGE SCALE GENOMIC DNA]</scope>
    <source>
        <strain evidence="1 2">DSM 45809</strain>
    </source>
</reference>
<dbReference type="EMBL" id="JACHNB010000001">
    <property type="protein sequence ID" value="MBB4739143.1"/>
    <property type="molecule type" value="Genomic_DNA"/>
</dbReference>
<dbReference type="Gene3D" id="2.20.130.10">
    <property type="entry name" value="CAC2371-like domains"/>
    <property type="match status" value="1"/>
</dbReference>
<dbReference type="PANTHER" id="PTHR43464">
    <property type="entry name" value="METHYLTRANSFERASE"/>
    <property type="match status" value="1"/>
</dbReference>
<comment type="caution">
    <text evidence="1">The sequence shown here is derived from an EMBL/GenBank/DDBJ whole genome shotgun (WGS) entry which is preliminary data.</text>
</comment>
<sequence length="268" mass="29128">MTTVLPPSNFLHDRPDLYDRVIPEAGDAALSRFARDMVLAHAPGRTVLDVGCGLGRELAALRAGGLAADGLDASPAMVAAARAASPGSRVWTGSMTGFELGQTFAAVLCLGSTFLYNHTVADIRATLAAFHRHLQPDGLLVLEMRNAAHFLTPEGQRLLRHERADDVPLDRGHLRYTTRLEIDPATQLLDRYYTWQPPTGPPVVEHLRHRLLFPQELAAHLDRAGFTVLDMFDDPAPALGRYAGPGPVSRTLTGRRLHVLARRTGAAS</sequence>
<dbReference type="Gene3D" id="3.40.50.150">
    <property type="entry name" value="Vaccinia Virus protein VP39"/>
    <property type="match status" value="1"/>
</dbReference>
<dbReference type="Pfam" id="PF13489">
    <property type="entry name" value="Methyltransf_23"/>
    <property type="match status" value="1"/>
</dbReference>
<dbReference type="GO" id="GO:0032259">
    <property type="term" value="P:methylation"/>
    <property type="evidence" value="ECO:0007669"/>
    <property type="project" value="UniProtKB-KW"/>
</dbReference>
<name>A0A7W7M6U8_9ACTN</name>
<evidence type="ECO:0000313" key="1">
    <source>
        <dbReference type="EMBL" id="MBB4739143.1"/>
    </source>
</evidence>
<dbReference type="RefSeq" id="WP_185039719.1">
    <property type="nucleotide sequence ID" value="NZ_BAABFG010000005.1"/>
</dbReference>
<keyword evidence="1" id="KW-0489">Methyltransferase</keyword>
<accession>A0A7W7M6U8</accession>
<proteinExistence type="predicted"/>
<keyword evidence="2" id="KW-1185">Reference proteome</keyword>
<dbReference type="PANTHER" id="PTHR43464:SF23">
    <property type="entry name" value="JUVENILE HORMONE ACID O-METHYLTRANSFERASE"/>
    <property type="match status" value="1"/>
</dbReference>
<dbReference type="Proteomes" id="UP000546162">
    <property type="component" value="Unassembled WGS sequence"/>
</dbReference>
<dbReference type="AlphaFoldDB" id="A0A7W7M6U8"/>
<protein>
    <submittedName>
        <fullName evidence="1">SAM-dependent methyltransferase</fullName>
    </submittedName>
</protein>
<organism evidence="1 2">
    <name type="scientific">Actinoplanes octamycinicus</name>
    <dbReference type="NCBI Taxonomy" id="135948"/>
    <lineage>
        <taxon>Bacteria</taxon>
        <taxon>Bacillati</taxon>
        <taxon>Actinomycetota</taxon>
        <taxon>Actinomycetes</taxon>
        <taxon>Micromonosporales</taxon>
        <taxon>Micromonosporaceae</taxon>
        <taxon>Actinoplanes</taxon>
    </lineage>
</organism>
<gene>
    <name evidence="1" type="ORF">BJY16_002602</name>
</gene>
<dbReference type="SUPFAM" id="SSF53335">
    <property type="entry name" value="S-adenosyl-L-methionine-dependent methyltransferases"/>
    <property type="match status" value="1"/>
</dbReference>
<evidence type="ECO:0000313" key="2">
    <source>
        <dbReference type="Proteomes" id="UP000546162"/>
    </source>
</evidence>